<feature type="domain" description="HTH deoR-type" evidence="3">
    <location>
        <begin position="3"/>
        <end position="58"/>
    </location>
</feature>
<evidence type="ECO:0000259" key="3">
    <source>
        <dbReference type="PROSITE" id="PS51000"/>
    </source>
</evidence>
<dbReference type="Pfam" id="PF08279">
    <property type="entry name" value="HTH_11"/>
    <property type="match status" value="1"/>
</dbReference>
<dbReference type="PROSITE" id="PS52050">
    <property type="entry name" value="WYL"/>
    <property type="match status" value="1"/>
</dbReference>
<dbReference type="InterPro" id="IPR028349">
    <property type="entry name" value="PafC-like"/>
</dbReference>
<keyword evidence="2" id="KW-0804">Transcription</keyword>
<dbReference type="Proteomes" id="UP000050454">
    <property type="component" value="Unassembled WGS sequence"/>
</dbReference>
<dbReference type="STRING" id="1605367.AFM12_15600"/>
<keyword evidence="1" id="KW-0805">Transcription regulation</keyword>
<dbReference type="SUPFAM" id="SSF46785">
    <property type="entry name" value="Winged helix' DNA-binding domain"/>
    <property type="match status" value="1"/>
</dbReference>
<dbReference type="InterPro" id="IPR013196">
    <property type="entry name" value="HTH_11"/>
</dbReference>
<dbReference type="EMBL" id="LGTQ01000012">
    <property type="protein sequence ID" value="KPM47224.1"/>
    <property type="molecule type" value="Genomic_DNA"/>
</dbReference>
<dbReference type="PANTHER" id="PTHR34580:SF3">
    <property type="entry name" value="PROTEIN PAFB"/>
    <property type="match status" value="1"/>
</dbReference>
<dbReference type="InterPro" id="IPR001034">
    <property type="entry name" value="DeoR_HTH"/>
</dbReference>
<dbReference type="Gene3D" id="1.10.10.10">
    <property type="entry name" value="Winged helix-like DNA-binding domain superfamily/Winged helix DNA-binding domain"/>
    <property type="match status" value="1"/>
</dbReference>
<comment type="caution">
    <text evidence="4">The sequence shown here is derived from an EMBL/GenBank/DDBJ whole genome shotgun (WGS) entry which is preliminary data.</text>
</comment>
<dbReference type="Pfam" id="PF13280">
    <property type="entry name" value="WYL"/>
    <property type="match status" value="1"/>
</dbReference>
<evidence type="ECO:0000313" key="4">
    <source>
        <dbReference type="EMBL" id="KPM47224.1"/>
    </source>
</evidence>
<sequence length="316" mass="36466">MPRLDRLTSILIQLQSKRIVKAQEIADRFEISLRTVYRDIRTLEQAGVPIISEAGIGYSIMKEYRLPPVHFTEDEALSFITAGKFIERLTDQSTIEAYQSALYKIKAVLAHGQKELVDDLSERIAVLKNRYLPEERNEHLNIGLFLKAINEKRVIQIVYQSPVKQGQSRNVEPVGIYSSGSNWYLIAFCQLRNDYRNFRIDRITSFEILSERFTGTHLGLHDFLIQTRTERELTEVIILIDKEAYSYLGDQHYYHGFVSEKSVGSQIEMNFLCASLTGFAHWFMLLGSSADIVKPLNLRKIVSEKLDQVRERLEAS</sequence>
<dbReference type="InterPro" id="IPR051534">
    <property type="entry name" value="CBASS_pafABC_assoc_protein"/>
</dbReference>
<organism evidence="4 5">
    <name type="scientific">Jiulongibacter sediminis</name>
    <dbReference type="NCBI Taxonomy" id="1605367"/>
    <lineage>
        <taxon>Bacteria</taxon>
        <taxon>Pseudomonadati</taxon>
        <taxon>Bacteroidota</taxon>
        <taxon>Cytophagia</taxon>
        <taxon>Cytophagales</taxon>
        <taxon>Leadbetterellaceae</taxon>
        <taxon>Jiulongibacter</taxon>
    </lineage>
</organism>
<dbReference type="AlphaFoldDB" id="A0A0P7C584"/>
<proteinExistence type="predicted"/>
<dbReference type="InterPro" id="IPR026881">
    <property type="entry name" value="WYL_dom"/>
</dbReference>
<dbReference type="OrthoDB" id="9815009at2"/>
<dbReference type="RefSeq" id="WP_055149952.1">
    <property type="nucleotide sequence ID" value="NZ_JXSZ01000012.1"/>
</dbReference>
<evidence type="ECO:0000313" key="5">
    <source>
        <dbReference type="Proteomes" id="UP000050454"/>
    </source>
</evidence>
<dbReference type="PIRSF" id="PIRSF016838">
    <property type="entry name" value="PafC"/>
    <property type="match status" value="1"/>
</dbReference>
<evidence type="ECO:0000256" key="2">
    <source>
        <dbReference type="ARBA" id="ARBA00023163"/>
    </source>
</evidence>
<name>A0A0P7C584_9BACT</name>
<keyword evidence="5" id="KW-1185">Reference proteome</keyword>
<accession>A0A0P7C584</accession>
<dbReference type="PROSITE" id="PS51000">
    <property type="entry name" value="HTH_DEOR_2"/>
    <property type="match status" value="1"/>
</dbReference>
<protein>
    <recommendedName>
        <fullName evidence="3">HTH deoR-type domain-containing protein</fullName>
    </recommendedName>
</protein>
<dbReference type="GO" id="GO:0003700">
    <property type="term" value="F:DNA-binding transcription factor activity"/>
    <property type="evidence" value="ECO:0007669"/>
    <property type="project" value="InterPro"/>
</dbReference>
<reference evidence="4 5" key="1">
    <citation type="submission" date="2015-07" db="EMBL/GenBank/DDBJ databases">
        <title>The draft genome sequence of Leadbetterella sp. JN14-9.</title>
        <authorList>
            <person name="Liu Y."/>
            <person name="Du J."/>
            <person name="Shao Z."/>
        </authorList>
    </citation>
    <scope>NUCLEOTIDE SEQUENCE [LARGE SCALE GENOMIC DNA]</scope>
    <source>
        <strain evidence="4 5">JN14-9</strain>
    </source>
</reference>
<dbReference type="InterPro" id="IPR036390">
    <property type="entry name" value="WH_DNA-bd_sf"/>
</dbReference>
<gene>
    <name evidence="4" type="ORF">AFM12_15600</name>
</gene>
<dbReference type="PANTHER" id="PTHR34580">
    <property type="match status" value="1"/>
</dbReference>
<evidence type="ECO:0000256" key="1">
    <source>
        <dbReference type="ARBA" id="ARBA00023015"/>
    </source>
</evidence>
<dbReference type="InterPro" id="IPR036388">
    <property type="entry name" value="WH-like_DNA-bd_sf"/>
</dbReference>